<keyword evidence="4" id="KW-0206">Cytoskeleton</keyword>
<evidence type="ECO:0000256" key="5">
    <source>
        <dbReference type="SAM" id="Coils"/>
    </source>
</evidence>
<evidence type="ECO:0000313" key="9">
    <source>
        <dbReference type="Proteomes" id="UP001158576"/>
    </source>
</evidence>
<feature type="compositionally biased region" description="Basic residues" evidence="6">
    <location>
        <begin position="342"/>
        <end position="352"/>
    </location>
</feature>
<organism evidence="8 9">
    <name type="scientific">Oikopleura dioica</name>
    <name type="common">Tunicate</name>
    <dbReference type="NCBI Taxonomy" id="34765"/>
    <lineage>
        <taxon>Eukaryota</taxon>
        <taxon>Metazoa</taxon>
        <taxon>Chordata</taxon>
        <taxon>Tunicata</taxon>
        <taxon>Appendicularia</taxon>
        <taxon>Copelata</taxon>
        <taxon>Oikopleuridae</taxon>
        <taxon>Oikopleura</taxon>
    </lineage>
</organism>
<reference evidence="8 9" key="1">
    <citation type="submission" date="2021-04" db="EMBL/GenBank/DDBJ databases">
        <authorList>
            <person name="Bliznina A."/>
        </authorList>
    </citation>
    <scope>NUCLEOTIDE SEQUENCE [LARGE SCALE GENOMIC DNA]</scope>
</reference>
<dbReference type="Proteomes" id="UP001158576">
    <property type="component" value="Chromosome 2"/>
</dbReference>
<evidence type="ECO:0000256" key="1">
    <source>
        <dbReference type="ARBA" id="ARBA00004245"/>
    </source>
</evidence>
<dbReference type="InterPro" id="IPR027329">
    <property type="entry name" value="TPX2_C"/>
</dbReference>
<feature type="region of interest" description="Disordered" evidence="6">
    <location>
        <begin position="1"/>
        <end position="210"/>
    </location>
</feature>
<keyword evidence="5" id="KW-0175">Coiled coil</keyword>
<evidence type="ECO:0000256" key="3">
    <source>
        <dbReference type="ARBA" id="ARBA00022490"/>
    </source>
</evidence>
<keyword evidence="9" id="KW-1185">Reference proteome</keyword>
<feature type="region of interest" description="Disordered" evidence="6">
    <location>
        <begin position="311"/>
        <end position="361"/>
    </location>
</feature>
<sequence length="361" mass="41094">MQSEYGSDEEGYVGLQERLNRMANKTPDRFKRTPALQPDNGQAQRRGATRARSPKFATNRRAQLRGAREENRPALKEKTKRRARVGAPRLQTAARGEFHPKPEPEQFDHEFKAKPAPKFKQPSTRASVRSNSSIASGRKVTQIEPFSFDGRPRTRARNNESNASLQTTKEEVAHAPGELPDYQKLRKIGTGKVKAKEKTRPEAFEFRTSKRAEFKPTPVEPKVFTGRRLTSDESMRKALLGHTVKQIAKRECTVPESPGLNSKARARSRKAFDDALDARRKLEEEAKLEKERIEKEEDDLRLIEERKALVHKPTAIRGQTPPPELDLGDKTLTMPESPKFRTSARLRARKNKQKDDSAMEL</sequence>
<feature type="domain" description="TPX2 C-terminal" evidence="7">
    <location>
        <begin position="260"/>
        <end position="317"/>
    </location>
</feature>
<evidence type="ECO:0000313" key="8">
    <source>
        <dbReference type="EMBL" id="CAG5112354.1"/>
    </source>
</evidence>
<comment type="similarity">
    <text evidence="2">Belongs to the TPX2 family.</text>
</comment>
<keyword evidence="3" id="KW-0963">Cytoplasm</keyword>
<protein>
    <submittedName>
        <fullName evidence="8">Oidioi.mRNA.OKI2018_I69.chr2.g6577.t1.cds</fullName>
    </submittedName>
</protein>
<feature type="compositionally biased region" description="Acidic residues" evidence="6">
    <location>
        <begin position="1"/>
        <end position="11"/>
    </location>
</feature>
<name>A0ABN7TAH6_OIKDI</name>
<evidence type="ECO:0000256" key="6">
    <source>
        <dbReference type="SAM" id="MobiDB-lite"/>
    </source>
</evidence>
<comment type="subcellular location">
    <subcellularLocation>
        <location evidence="1">Cytoplasm</location>
        <location evidence="1">Cytoskeleton</location>
    </subcellularLocation>
</comment>
<gene>
    <name evidence="8" type="ORF">OKIOD_LOCUS15342</name>
</gene>
<proteinExistence type="inferred from homology"/>
<feature type="compositionally biased region" description="Polar residues" evidence="6">
    <location>
        <begin position="121"/>
        <end position="135"/>
    </location>
</feature>
<feature type="compositionally biased region" description="Basic and acidic residues" evidence="6">
    <location>
        <begin position="96"/>
        <end position="113"/>
    </location>
</feature>
<feature type="compositionally biased region" description="Basic and acidic residues" evidence="6">
    <location>
        <begin position="66"/>
        <end position="77"/>
    </location>
</feature>
<evidence type="ECO:0000259" key="7">
    <source>
        <dbReference type="Pfam" id="PF06886"/>
    </source>
</evidence>
<dbReference type="EMBL" id="OU015567">
    <property type="protein sequence ID" value="CAG5112354.1"/>
    <property type="molecule type" value="Genomic_DNA"/>
</dbReference>
<feature type="compositionally biased region" description="Basic and acidic residues" evidence="6">
    <location>
        <begin position="194"/>
        <end position="210"/>
    </location>
</feature>
<evidence type="ECO:0000256" key="4">
    <source>
        <dbReference type="ARBA" id="ARBA00023212"/>
    </source>
</evidence>
<evidence type="ECO:0000256" key="2">
    <source>
        <dbReference type="ARBA" id="ARBA00005885"/>
    </source>
</evidence>
<feature type="coiled-coil region" evidence="5">
    <location>
        <begin position="265"/>
        <end position="306"/>
    </location>
</feature>
<accession>A0ABN7TAH6</accession>
<dbReference type="Pfam" id="PF06886">
    <property type="entry name" value="TPX2"/>
    <property type="match status" value="1"/>
</dbReference>